<name>A0A0E9QGV0_ANGAN</name>
<keyword evidence="1" id="KW-1133">Transmembrane helix</keyword>
<protein>
    <submittedName>
        <fullName evidence="2">Uncharacterized protein</fullName>
    </submittedName>
</protein>
<feature type="transmembrane region" description="Helical" evidence="1">
    <location>
        <begin position="20"/>
        <end position="37"/>
    </location>
</feature>
<evidence type="ECO:0000256" key="1">
    <source>
        <dbReference type="SAM" id="Phobius"/>
    </source>
</evidence>
<accession>A0A0E9QGV0</accession>
<keyword evidence="1" id="KW-0472">Membrane</keyword>
<reference evidence="2" key="2">
    <citation type="journal article" date="2015" name="Fish Shellfish Immunol.">
        <title>Early steps in the European eel (Anguilla anguilla)-Vibrio vulnificus interaction in the gills: Role of the RtxA13 toxin.</title>
        <authorList>
            <person name="Callol A."/>
            <person name="Pajuelo D."/>
            <person name="Ebbesson L."/>
            <person name="Teles M."/>
            <person name="MacKenzie S."/>
            <person name="Amaro C."/>
        </authorList>
    </citation>
    <scope>NUCLEOTIDE SEQUENCE</scope>
</reference>
<keyword evidence="1" id="KW-0812">Transmembrane</keyword>
<reference evidence="2" key="1">
    <citation type="submission" date="2014-11" db="EMBL/GenBank/DDBJ databases">
        <authorList>
            <person name="Amaro Gonzalez C."/>
        </authorList>
    </citation>
    <scope>NUCLEOTIDE SEQUENCE</scope>
</reference>
<organism evidence="2">
    <name type="scientific">Anguilla anguilla</name>
    <name type="common">European freshwater eel</name>
    <name type="synonym">Muraena anguilla</name>
    <dbReference type="NCBI Taxonomy" id="7936"/>
    <lineage>
        <taxon>Eukaryota</taxon>
        <taxon>Metazoa</taxon>
        <taxon>Chordata</taxon>
        <taxon>Craniata</taxon>
        <taxon>Vertebrata</taxon>
        <taxon>Euteleostomi</taxon>
        <taxon>Actinopterygii</taxon>
        <taxon>Neopterygii</taxon>
        <taxon>Teleostei</taxon>
        <taxon>Anguilliformes</taxon>
        <taxon>Anguillidae</taxon>
        <taxon>Anguilla</taxon>
    </lineage>
</organism>
<proteinExistence type="predicted"/>
<dbReference type="EMBL" id="GBXM01093012">
    <property type="protein sequence ID" value="JAH15565.1"/>
    <property type="molecule type" value="Transcribed_RNA"/>
</dbReference>
<sequence>MMYTNTDFIGLLTKTLSLRTAFDGSIHALISAFFHIVNTKMKQPSERYFNYSNYLFIMVPPINSSRVGYPFLLGKLKAASFETVTMIEQIH</sequence>
<dbReference type="AlphaFoldDB" id="A0A0E9QGV0"/>
<evidence type="ECO:0000313" key="2">
    <source>
        <dbReference type="EMBL" id="JAH15565.1"/>
    </source>
</evidence>